<feature type="transmembrane region" description="Helical" evidence="18">
    <location>
        <begin position="271"/>
        <end position="291"/>
    </location>
</feature>
<evidence type="ECO:0000256" key="12">
    <source>
        <dbReference type="ARBA" id="ARBA00022989"/>
    </source>
</evidence>
<evidence type="ECO:0000259" key="20">
    <source>
        <dbReference type="Pfam" id="PF18079"/>
    </source>
</evidence>
<dbReference type="EMBL" id="CP001932">
    <property type="protein sequence ID" value="ADD04511.1"/>
    <property type="molecule type" value="Genomic_DNA"/>
</dbReference>
<evidence type="ECO:0000256" key="16">
    <source>
        <dbReference type="ARBA" id="ARBA00034066"/>
    </source>
</evidence>
<evidence type="ECO:0000256" key="15">
    <source>
        <dbReference type="ARBA" id="ARBA00030679"/>
    </source>
</evidence>
<evidence type="ECO:0000256" key="6">
    <source>
        <dbReference type="ARBA" id="ARBA00012602"/>
    </source>
</evidence>
<dbReference type="eggNOG" id="arCOG02043">
    <property type="taxonomic scope" value="Archaea"/>
</dbReference>
<accession>D3SQM3</accession>
<proteinExistence type="inferred from homology"/>
<dbReference type="UniPathway" id="UPA00378"/>
<dbReference type="Gene3D" id="3.40.50.12610">
    <property type="match status" value="1"/>
</dbReference>
<feature type="transmembrane region" description="Helical" evidence="18">
    <location>
        <begin position="427"/>
        <end position="443"/>
    </location>
</feature>
<feature type="domain" description="Archaeal glycosylation protein B peripheral" evidence="20">
    <location>
        <begin position="806"/>
        <end position="914"/>
    </location>
</feature>
<comment type="similarity">
    <text evidence="5">Belongs to the STT3 family.</text>
</comment>
<dbReference type="AlphaFoldDB" id="D3SQM3"/>
<evidence type="ECO:0000256" key="7">
    <source>
        <dbReference type="ARBA" id="ARBA00022676"/>
    </source>
</evidence>
<evidence type="ECO:0000259" key="21">
    <source>
        <dbReference type="Pfam" id="PF22627"/>
    </source>
</evidence>
<sequence>MSNQTQAEHSTEVSDTSGVYAYLRRQYHIPGIIAVVAFMFYVRFQNYDAFYGEDSLSLQAVDSWYHWRTTEWAVENYPNMILVDPWTSFPEGHLSGQFGTLFDFIVATVAMIIGLGDPTQNQILLAALITVPAMAALVAVPTFYIGRRLGGTVGGLAGIAILALAPGTFLARTTAGQLQHHVAEVLFMSLAILAMMVALRTAEQDRPIYELVKAKEWEPLKRPALYSALAGFATLLYILSWPPGVVLVGIFGVFFVIQLSLDFLRGRSPDHIAFVGVISMLVVSAGTALRIQESGFSATGFDYFQPIFPLLVAGGCVFMAFLARQWEEQGLDRRGYPAAIAGSIVLTIVALAVVLPDVYSTLISNISGRIVPFGHGASALTVQEVQPPSDPADHMFSEFGLAFYSALIGLALLVLRPVLGRTFRAEHLLVTVWSLFLISMALTQVRFNYYLVVAVAVLNAYFVAVAMNWLTLPDNLDSLRDIETYQVIALGLVLMMLFVPLLPPMADSHAAAAGGNTGPHPESVTWEDSNEWMTENTPEPGDWGDATSSDELDYHGYYEYGEDGTFDYPDGSYGVLSWWDYGHLINVQGERMAHSNPFQSHADSSSAFLTAQSEERAELILDAIAAGEEPADETNEELQDIVDQAAGADDEIRYVMIDDAMAAGKFSAITAWTGPDHSHYVTPEDYDGTEQIDRDEVTEVFNDVPYDDTVLSSLYFNNAVGMENYRLVHENEEHETQFMSYAIIDSDTDQVLTAEDGTPQVRLNQDLSSQHTLLELQQIQQHPNLEYEEIGQRETASVKTYERVDGATLSGTVDDANVSAGDVVTASLELETNTGTTFNYTQQGEVDENGAFELTVPYATDDELGVEDGYTDSAVEALDEEYVLSLTTTDGEEFTVHQDEQAVSESAVIDGETIDVNLEEVEDADEDPADENDEAADDDGESDDDTVADDEAADEETDTDT</sequence>
<dbReference type="GeneID" id="8823757"/>
<feature type="transmembrane region" description="Helical" evidence="18">
    <location>
        <begin position="183"/>
        <end position="202"/>
    </location>
</feature>
<organism evidence="22 23">
    <name type="scientific">Natrialba magadii (strain ATCC 43099 / DSM 3394 / CCM 3739 / CIP 104546 / IAM 13178 / JCM 8861 / NBRC 102185 / NCIMB 2190 / MS3)</name>
    <name type="common">Natronobacterium magadii</name>
    <dbReference type="NCBI Taxonomy" id="547559"/>
    <lineage>
        <taxon>Archaea</taxon>
        <taxon>Methanobacteriati</taxon>
        <taxon>Methanobacteriota</taxon>
        <taxon>Stenosarchaea group</taxon>
        <taxon>Halobacteria</taxon>
        <taxon>Halobacteriales</taxon>
        <taxon>Natrialbaceae</taxon>
        <taxon>Natrialba</taxon>
    </lineage>
</organism>
<dbReference type="InterPro" id="IPR041154">
    <property type="entry name" value="AglB_P1"/>
</dbReference>
<evidence type="ECO:0000256" key="8">
    <source>
        <dbReference type="ARBA" id="ARBA00022679"/>
    </source>
</evidence>
<reference evidence="22 23" key="2">
    <citation type="journal article" date="2012" name="BMC Genomics">
        <title>A comparative genomics perspective on the genetic content of the alkaliphilic haloarchaeon Natrialba magadii ATCC 43099T.</title>
        <authorList>
            <person name="Siddaramappa S."/>
            <person name="Challacombe J.F."/>
            <person name="Decastro R.E."/>
            <person name="Pfeiffer F."/>
            <person name="Sastre D.E."/>
            <person name="Gimenez M.I."/>
            <person name="Paggi R.A."/>
            <person name="Detter J.C."/>
            <person name="Davenport K.W."/>
            <person name="Goodwin L.A."/>
            <person name="Kyrpides N."/>
            <person name="Tapia R."/>
            <person name="Pitluck S."/>
            <person name="Lucas S."/>
            <person name="Woyke T."/>
            <person name="Maupin-Furlow J.A."/>
        </authorList>
    </citation>
    <scope>NUCLEOTIDE SEQUENCE [LARGE SCALE GENOMIC DNA]</scope>
    <source>
        <strain evidence="23">ATCC 43099 / DSM 3394 / CCM 3739 / CIP 104546 / IAM 13178 / JCM 8861 / NBRC 102185 / NCIMB 2190 / MS3</strain>
    </source>
</reference>
<dbReference type="PaxDb" id="547559-Nmag_0927"/>
<dbReference type="InterPro" id="IPR048307">
    <property type="entry name" value="STT3_N"/>
</dbReference>
<dbReference type="Gene3D" id="2.60.40.3390">
    <property type="match status" value="1"/>
</dbReference>
<evidence type="ECO:0000256" key="4">
    <source>
        <dbReference type="ARBA" id="ARBA00004922"/>
    </source>
</evidence>
<keyword evidence="14" id="KW-0464">Manganese</keyword>
<dbReference type="PANTHER" id="PTHR13872:SF1">
    <property type="entry name" value="DOLICHYL-DIPHOSPHOOLIGOSACCHARIDE--PROTEIN GLYCOSYLTRANSFERASE SUBUNIT STT3B"/>
    <property type="match status" value="1"/>
</dbReference>
<feature type="transmembrane region" description="Helical" evidence="18">
    <location>
        <begin position="395"/>
        <end position="415"/>
    </location>
</feature>
<evidence type="ECO:0000313" key="22">
    <source>
        <dbReference type="EMBL" id="ADD04511.1"/>
    </source>
</evidence>
<feature type="domain" description="AglB-like core" evidence="21">
    <location>
        <begin position="525"/>
        <end position="625"/>
    </location>
</feature>
<comment type="cofactor">
    <cofactor evidence="2">
        <name>Mg(2+)</name>
        <dbReference type="ChEBI" id="CHEBI:18420"/>
    </cofactor>
</comment>
<dbReference type="Proteomes" id="UP000001879">
    <property type="component" value="Chromosome"/>
</dbReference>
<feature type="transmembrane region" description="Helical" evidence="18">
    <location>
        <begin position="484"/>
        <end position="502"/>
    </location>
</feature>
<evidence type="ECO:0000256" key="10">
    <source>
        <dbReference type="ARBA" id="ARBA00022723"/>
    </source>
</evidence>
<evidence type="ECO:0000256" key="14">
    <source>
        <dbReference type="ARBA" id="ARBA00023211"/>
    </source>
</evidence>
<evidence type="ECO:0000256" key="18">
    <source>
        <dbReference type="SAM" id="Phobius"/>
    </source>
</evidence>
<feature type="transmembrane region" description="Helical" evidence="18">
    <location>
        <begin position="122"/>
        <end position="146"/>
    </location>
</feature>
<feature type="transmembrane region" description="Helical" evidence="18">
    <location>
        <begin position="303"/>
        <end position="323"/>
    </location>
</feature>
<reference evidence="23" key="1">
    <citation type="submission" date="2010-02" db="EMBL/GenBank/DDBJ databases">
        <title>Complete sequence of chromosome of Natrialba magadii ATCC 43099.</title>
        <authorList>
            <consortium name="US DOE Joint Genome Institute"/>
            <person name="Lucas S."/>
            <person name="Copeland A."/>
            <person name="Lapidus A."/>
            <person name="Cheng J.-F."/>
            <person name="Bruce D."/>
            <person name="Goodwin L."/>
            <person name="Pitluck S."/>
            <person name="Davenport K."/>
            <person name="Saunders E."/>
            <person name="Detter J.C."/>
            <person name="Han C."/>
            <person name="Tapia R."/>
            <person name="Land M."/>
            <person name="Hauser L."/>
            <person name="Kyrpides N."/>
            <person name="Mikhailova N."/>
            <person name="De Castro R.E."/>
            <person name="Maupin-Furlow J.A."/>
            <person name="Woyke T."/>
        </authorList>
    </citation>
    <scope>NUCLEOTIDE SEQUENCE [LARGE SCALE GENOMIC DNA]</scope>
    <source>
        <strain evidence="23">ATCC 43099 / DSM 3394 / CCM 3739 / CIP 104546 / IAM 13178 / JCM 8861 / NBRC 102185 / NCIMB 2190 / MS3</strain>
    </source>
</reference>
<dbReference type="NCBIfam" id="TIGR04154">
    <property type="entry name" value="archaeo_STT3"/>
    <property type="match status" value="1"/>
</dbReference>
<dbReference type="PANTHER" id="PTHR13872">
    <property type="entry name" value="DOLICHYL-DIPHOSPHOOLIGOSACCHARIDE--PROTEIN GLYCOSYLTRANSFERASE SUBUNIT"/>
    <property type="match status" value="1"/>
</dbReference>
<feature type="region of interest" description="Disordered" evidence="17">
    <location>
        <begin position="912"/>
        <end position="961"/>
    </location>
</feature>
<dbReference type="GO" id="GO:0004576">
    <property type="term" value="F:oligosaccharyl transferase activity"/>
    <property type="evidence" value="ECO:0007669"/>
    <property type="project" value="InterPro"/>
</dbReference>
<keyword evidence="13 18" id="KW-0472">Membrane</keyword>
<evidence type="ECO:0000256" key="1">
    <source>
        <dbReference type="ARBA" id="ARBA00001936"/>
    </source>
</evidence>
<name>D3SQM3_NATMM</name>
<evidence type="ECO:0000256" key="11">
    <source>
        <dbReference type="ARBA" id="ARBA00022842"/>
    </source>
</evidence>
<comment type="catalytic activity">
    <reaction evidence="16">
        <text>an archaeal dolichyl phosphooligosaccharide + [protein]-L-asparagine = an archaeal dolichyl phosphate + a glycoprotein with the oligosaccharide chain attached by N-beta-D-glycosyl linkage to a protein L-asparagine.</text>
        <dbReference type="EC" id="2.4.99.21"/>
    </reaction>
</comment>
<protein>
    <recommendedName>
        <fullName evidence="6">dolichyl-phosphooligosaccharide-protein glycotransferase</fullName>
        <ecNumber evidence="6">2.4.99.21</ecNumber>
    </recommendedName>
    <alternativeName>
        <fullName evidence="15">Oligosaccharyl transferase</fullName>
    </alternativeName>
</protein>
<dbReference type="STRING" id="547559.Nmag_0927"/>
<dbReference type="InterPro" id="IPR054479">
    <property type="entry name" value="AglB-like_core"/>
</dbReference>
<keyword evidence="7 22" id="KW-0328">Glycosyltransferase</keyword>
<comment type="pathway">
    <text evidence="4">Protein modification; protein glycosylation.</text>
</comment>
<evidence type="ECO:0000256" key="2">
    <source>
        <dbReference type="ARBA" id="ARBA00001946"/>
    </source>
</evidence>
<keyword evidence="10" id="KW-0479">Metal-binding</keyword>
<dbReference type="InterPro" id="IPR003674">
    <property type="entry name" value="Oligo_trans_STT3"/>
</dbReference>
<dbReference type="InterPro" id="IPR026410">
    <property type="entry name" value="OlisacTrfase_arch"/>
</dbReference>
<dbReference type="GO" id="GO:0005886">
    <property type="term" value="C:plasma membrane"/>
    <property type="evidence" value="ECO:0007669"/>
    <property type="project" value="UniProtKB-SubCell"/>
</dbReference>
<comment type="subcellular location">
    <subcellularLocation>
        <location evidence="3">Cell membrane</location>
        <topology evidence="3">Multi-pass membrane protein</topology>
    </subcellularLocation>
</comment>
<evidence type="ECO:0000313" key="23">
    <source>
        <dbReference type="Proteomes" id="UP000001879"/>
    </source>
</evidence>
<dbReference type="EC" id="2.4.99.21" evidence="6"/>
<feature type="transmembrane region" description="Helical" evidence="18">
    <location>
        <begin position="27"/>
        <end position="44"/>
    </location>
</feature>
<evidence type="ECO:0000256" key="17">
    <source>
        <dbReference type="SAM" id="MobiDB-lite"/>
    </source>
</evidence>
<dbReference type="Pfam" id="PF22627">
    <property type="entry name" value="AglB_core-like"/>
    <property type="match status" value="1"/>
</dbReference>
<evidence type="ECO:0000259" key="19">
    <source>
        <dbReference type="Pfam" id="PF02516"/>
    </source>
</evidence>
<feature type="transmembrane region" description="Helical" evidence="18">
    <location>
        <begin position="153"/>
        <end position="171"/>
    </location>
</feature>
<dbReference type="HOGENOM" id="CLU_008803_0_0_2"/>
<keyword evidence="9 18" id="KW-0812">Transmembrane</keyword>
<feature type="compositionally biased region" description="Acidic residues" evidence="17">
    <location>
        <begin position="917"/>
        <end position="961"/>
    </location>
</feature>
<dbReference type="GO" id="GO:0046872">
    <property type="term" value="F:metal ion binding"/>
    <property type="evidence" value="ECO:0007669"/>
    <property type="project" value="UniProtKB-KW"/>
</dbReference>
<feature type="transmembrane region" description="Helical" evidence="18">
    <location>
        <begin position="98"/>
        <end position="116"/>
    </location>
</feature>
<keyword evidence="11" id="KW-0460">Magnesium</keyword>
<comment type="cofactor">
    <cofactor evidence="1">
        <name>Mn(2+)</name>
        <dbReference type="ChEBI" id="CHEBI:29035"/>
    </cofactor>
</comment>
<feature type="transmembrane region" description="Helical" evidence="18">
    <location>
        <begin position="449"/>
        <end position="472"/>
    </location>
</feature>
<evidence type="ECO:0000256" key="9">
    <source>
        <dbReference type="ARBA" id="ARBA00022692"/>
    </source>
</evidence>
<dbReference type="CAZy" id="GT66">
    <property type="family name" value="Glycosyltransferase Family 66"/>
</dbReference>
<dbReference type="Pfam" id="PF02516">
    <property type="entry name" value="STT3"/>
    <property type="match status" value="1"/>
</dbReference>
<dbReference type="RefSeq" id="WP_012996442.1">
    <property type="nucleotide sequence ID" value="NC_013922.1"/>
</dbReference>
<feature type="transmembrane region" description="Helical" evidence="18">
    <location>
        <begin position="335"/>
        <end position="355"/>
    </location>
</feature>
<keyword evidence="12 18" id="KW-1133">Transmembrane helix</keyword>
<keyword evidence="23" id="KW-1185">Reference proteome</keyword>
<dbReference type="OrthoDB" id="82393at2157"/>
<dbReference type="KEGG" id="nmg:Nmag_0927"/>
<evidence type="ECO:0000256" key="5">
    <source>
        <dbReference type="ARBA" id="ARBA00010810"/>
    </source>
</evidence>
<evidence type="ECO:0000256" key="3">
    <source>
        <dbReference type="ARBA" id="ARBA00004651"/>
    </source>
</evidence>
<keyword evidence="8 22" id="KW-0808">Transferase</keyword>
<evidence type="ECO:0000256" key="13">
    <source>
        <dbReference type="ARBA" id="ARBA00023136"/>
    </source>
</evidence>
<gene>
    <name evidence="22" type="primary">aglB</name>
    <name evidence="22" type="ordered locus">Nmag_0927</name>
</gene>
<feature type="domain" description="Oligosaccharyl transferase STT3 N-terminal" evidence="19">
    <location>
        <begin position="35"/>
        <end position="322"/>
    </location>
</feature>
<dbReference type="Pfam" id="PF18079">
    <property type="entry name" value="AglB_L1"/>
    <property type="match status" value="1"/>
</dbReference>
<feature type="transmembrane region" description="Helical" evidence="18">
    <location>
        <begin position="245"/>
        <end position="264"/>
    </location>
</feature>